<organism evidence="2 3">
    <name type="scientific">Dongia mobilis</name>
    <dbReference type="NCBI Taxonomy" id="578943"/>
    <lineage>
        <taxon>Bacteria</taxon>
        <taxon>Pseudomonadati</taxon>
        <taxon>Pseudomonadota</taxon>
        <taxon>Alphaproteobacteria</taxon>
        <taxon>Rhodospirillales</taxon>
        <taxon>Dongiaceae</taxon>
        <taxon>Dongia</taxon>
    </lineage>
</organism>
<evidence type="ECO:0008006" key="4">
    <source>
        <dbReference type="Google" id="ProtNLM"/>
    </source>
</evidence>
<name>A0A4R6X1H0_9PROT</name>
<evidence type="ECO:0000313" key="2">
    <source>
        <dbReference type="EMBL" id="TDQ84308.1"/>
    </source>
</evidence>
<dbReference type="OrthoDB" id="8231038at2"/>
<feature type="chain" id="PRO_5020982121" description="Lipocalin-like protein" evidence="1">
    <location>
        <begin position="21"/>
        <end position="161"/>
    </location>
</feature>
<protein>
    <recommendedName>
        <fullName evidence="4">Lipocalin-like protein</fullName>
    </recommendedName>
</protein>
<dbReference type="AlphaFoldDB" id="A0A4R6X1H0"/>
<reference evidence="2 3" key="1">
    <citation type="submission" date="2019-03" db="EMBL/GenBank/DDBJ databases">
        <title>Genomic Encyclopedia of Type Strains, Phase III (KMG-III): the genomes of soil and plant-associated and newly described type strains.</title>
        <authorList>
            <person name="Whitman W."/>
        </authorList>
    </citation>
    <scope>NUCLEOTIDE SEQUENCE [LARGE SCALE GENOMIC DNA]</scope>
    <source>
        <strain evidence="2 3">CGMCC 1.7660</strain>
    </source>
</reference>
<evidence type="ECO:0000313" key="3">
    <source>
        <dbReference type="Proteomes" id="UP000295783"/>
    </source>
</evidence>
<evidence type="ECO:0000256" key="1">
    <source>
        <dbReference type="SAM" id="SignalP"/>
    </source>
</evidence>
<proteinExistence type="predicted"/>
<keyword evidence="1" id="KW-0732">Signal</keyword>
<feature type="signal peptide" evidence="1">
    <location>
        <begin position="1"/>
        <end position="20"/>
    </location>
</feature>
<comment type="caution">
    <text evidence="2">The sequence shown here is derived from an EMBL/GenBank/DDBJ whole genome shotgun (WGS) entry which is preliminary data.</text>
</comment>
<dbReference type="Proteomes" id="UP000295783">
    <property type="component" value="Unassembled WGS sequence"/>
</dbReference>
<keyword evidence="3" id="KW-1185">Reference proteome</keyword>
<dbReference type="EMBL" id="SNYW01000006">
    <property type="protein sequence ID" value="TDQ84308.1"/>
    <property type="molecule type" value="Genomic_DNA"/>
</dbReference>
<gene>
    <name evidence="2" type="ORF">A8950_0858</name>
</gene>
<sequence>MTRKLLLVGAVTLASLAGLAGTLLQIGPADAQEPFAGSWDVVDVVQAPWVEADYKGPVNAEIAQGRITFMAQAVQAPGFLNCDKARFEVAEVPAAFLFQGNLSDPARQAADLGHDGGDILNLAMTCQSGDADVYMDFSLLADDLLVFALDNMIYRLRRVAE</sequence>
<dbReference type="RefSeq" id="WP_133612341.1">
    <property type="nucleotide sequence ID" value="NZ_SNYW01000006.1"/>
</dbReference>
<accession>A0A4R6X1H0</accession>